<dbReference type="RefSeq" id="WP_224453449.1">
    <property type="nucleotide sequence ID" value="NZ_BAAAGG010000005.1"/>
</dbReference>
<keyword evidence="3" id="KW-1185">Reference proteome</keyword>
<evidence type="ECO:0000313" key="2">
    <source>
        <dbReference type="EMBL" id="GAA0754973.1"/>
    </source>
</evidence>
<organism evidence="2 3">
    <name type="scientific">Psychroflexus lacisalsi</name>
    <dbReference type="NCBI Taxonomy" id="503928"/>
    <lineage>
        <taxon>Bacteria</taxon>
        <taxon>Pseudomonadati</taxon>
        <taxon>Bacteroidota</taxon>
        <taxon>Flavobacteriia</taxon>
        <taxon>Flavobacteriales</taxon>
        <taxon>Flavobacteriaceae</taxon>
        <taxon>Psychroflexus</taxon>
    </lineage>
</organism>
<accession>A0ABN1K4Z5</accession>
<comment type="caution">
    <text evidence="2">The sequence shown here is derived from an EMBL/GenBank/DDBJ whole genome shotgun (WGS) entry which is preliminary data.</text>
</comment>
<evidence type="ECO:0000313" key="3">
    <source>
        <dbReference type="Proteomes" id="UP001500185"/>
    </source>
</evidence>
<dbReference type="Proteomes" id="UP001500185">
    <property type="component" value="Unassembled WGS sequence"/>
</dbReference>
<dbReference type="Pfam" id="PF14129">
    <property type="entry name" value="DUF4296"/>
    <property type="match status" value="1"/>
</dbReference>
<dbReference type="PROSITE" id="PS51257">
    <property type="entry name" value="PROKAR_LIPOPROTEIN"/>
    <property type="match status" value="1"/>
</dbReference>
<name>A0ABN1K4Z5_9FLAO</name>
<dbReference type="EMBL" id="BAAAGG010000005">
    <property type="protein sequence ID" value="GAA0754973.1"/>
    <property type="molecule type" value="Genomic_DNA"/>
</dbReference>
<reference evidence="2 3" key="1">
    <citation type="journal article" date="2019" name="Int. J. Syst. Evol. Microbiol.">
        <title>The Global Catalogue of Microorganisms (GCM) 10K type strain sequencing project: providing services to taxonomists for standard genome sequencing and annotation.</title>
        <authorList>
            <consortium name="The Broad Institute Genomics Platform"/>
            <consortium name="The Broad Institute Genome Sequencing Center for Infectious Disease"/>
            <person name="Wu L."/>
            <person name="Ma J."/>
        </authorList>
    </citation>
    <scope>NUCLEOTIDE SEQUENCE [LARGE SCALE GENOMIC DNA]</scope>
    <source>
        <strain evidence="2 3">JCM 16231</strain>
    </source>
</reference>
<feature type="domain" description="DUF4296" evidence="1">
    <location>
        <begin position="28"/>
        <end position="110"/>
    </location>
</feature>
<gene>
    <name evidence="2" type="ORF">GCM10009433_09050</name>
</gene>
<evidence type="ECO:0000259" key="1">
    <source>
        <dbReference type="Pfam" id="PF14129"/>
    </source>
</evidence>
<protein>
    <recommendedName>
        <fullName evidence="1">DUF4296 domain-containing protein</fullName>
    </recommendedName>
</protein>
<sequence>MKRANFIFLIGLVLLSIGCQNIDKIEKPDNFLDKSKMIDLVYDMVLLDAAVSTNEKKLEELDVEMLEFLSKKYKIDTTDIKQNILYYNMQFDENTEIYEKVKDSIEKLEKAYDSISKVSDSLRKVELKKLDSIKSLESDPRTKKLKKIETTN</sequence>
<proteinExistence type="predicted"/>
<dbReference type="InterPro" id="IPR025381">
    <property type="entry name" value="DUF4296"/>
</dbReference>